<dbReference type="GeneID" id="108741071"/>
<dbReference type="AlphaFoldDB" id="A0A7F5RFL7"/>
<reference evidence="5" key="1">
    <citation type="submission" date="2025-08" db="UniProtKB">
        <authorList>
            <consortium name="RefSeq"/>
        </authorList>
    </citation>
    <scope>IDENTIFICATION</scope>
    <source>
        <tissue evidence="5">Entire body</tissue>
    </source>
</reference>
<keyword evidence="2" id="KW-0677">Repeat</keyword>
<keyword evidence="3" id="KW-0732">Signal</keyword>
<evidence type="ECO:0000256" key="2">
    <source>
        <dbReference type="ARBA" id="ARBA00022737"/>
    </source>
</evidence>
<proteinExistence type="predicted"/>
<protein>
    <submittedName>
        <fullName evidence="5">Protein artichoke</fullName>
    </submittedName>
</protein>
<dbReference type="Gene3D" id="3.80.10.10">
    <property type="entry name" value="Ribonuclease Inhibitor"/>
    <property type="match status" value="2"/>
</dbReference>
<gene>
    <name evidence="5" type="primary">LOC108741071</name>
</gene>
<feature type="signal peptide" evidence="3">
    <location>
        <begin position="1"/>
        <end position="25"/>
    </location>
</feature>
<dbReference type="PANTHER" id="PTHR24366:SF96">
    <property type="entry name" value="LEUCINE RICH REPEAT CONTAINING 53"/>
    <property type="match status" value="1"/>
</dbReference>
<evidence type="ECO:0000256" key="1">
    <source>
        <dbReference type="ARBA" id="ARBA00022614"/>
    </source>
</evidence>
<dbReference type="PANTHER" id="PTHR24366">
    <property type="entry name" value="IG(IMMUNOGLOBULIN) AND LRR(LEUCINE RICH REPEAT) DOMAINS"/>
    <property type="match status" value="1"/>
</dbReference>
<dbReference type="RefSeq" id="XP_025834779.1">
    <property type="nucleotide sequence ID" value="XM_025978994.1"/>
</dbReference>
<dbReference type="Pfam" id="PF13855">
    <property type="entry name" value="LRR_8"/>
    <property type="match status" value="2"/>
</dbReference>
<dbReference type="PROSITE" id="PS51450">
    <property type="entry name" value="LRR"/>
    <property type="match status" value="3"/>
</dbReference>
<feature type="chain" id="PRO_5028957722" evidence="3">
    <location>
        <begin position="26"/>
        <end position="230"/>
    </location>
</feature>
<dbReference type="SUPFAM" id="SSF52058">
    <property type="entry name" value="L domain-like"/>
    <property type="match status" value="1"/>
</dbReference>
<accession>A0A7F5RFL7</accession>
<organism evidence="4 5">
    <name type="scientific">Agrilus planipennis</name>
    <name type="common">Emerald ash borer</name>
    <name type="synonym">Agrilus marcopoli</name>
    <dbReference type="NCBI Taxonomy" id="224129"/>
    <lineage>
        <taxon>Eukaryota</taxon>
        <taxon>Metazoa</taxon>
        <taxon>Ecdysozoa</taxon>
        <taxon>Arthropoda</taxon>
        <taxon>Hexapoda</taxon>
        <taxon>Insecta</taxon>
        <taxon>Pterygota</taxon>
        <taxon>Neoptera</taxon>
        <taxon>Endopterygota</taxon>
        <taxon>Coleoptera</taxon>
        <taxon>Polyphaga</taxon>
        <taxon>Elateriformia</taxon>
        <taxon>Buprestoidea</taxon>
        <taxon>Buprestidae</taxon>
        <taxon>Agrilinae</taxon>
        <taxon>Agrilus</taxon>
    </lineage>
</organism>
<dbReference type="InterPro" id="IPR003591">
    <property type="entry name" value="Leu-rich_rpt_typical-subtyp"/>
</dbReference>
<dbReference type="SMART" id="SM00364">
    <property type="entry name" value="LRR_BAC"/>
    <property type="match status" value="3"/>
</dbReference>
<dbReference type="KEGG" id="apln:108741071"/>
<name>A0A7F5RFL7_AGRPL</name>
<keyword evidence="1" id="KW-0433">Leucine-rich repeat</keyword>
<dbReference type="SMART" id="SM00369">
    <property type="entry name" value="LRR_TYP"/>
    <property type="match status" value="4"/>
</dbReference>
<dbReference type="OrthoDB" id="676979at2759"/>
<dbReference type="InterPro" id="IPR001611">
    <property type="entry name" value="Leu-rich_rpt"/>
</dbReference>
<evidence type="ECO:0000256" key="3">
    <source>
        <dbReference type="SAM" id="SignalP"/>
    </source>
</evidence>
<evidence type="ECO:0000313" key="4">
    <source>
        <dbReference type="Proteomes" id="UP000192223"/>
    </source>
</evidence>
<keyword evidence="4" id="KW-1185">Reference proteome</keyword>
<sequence length="230" mass="25948">MSNQLVKSILFISVLTILLLPKCEAGYLEGAPCSTQNTAFLEATGLWRLPPVAVQCVDISGMGNRTRLPFTPEITNATTLYADHMNLVLFPKFATFRLPNLEMIDLSGNKIRKLSSKSLRFTRKIETLLLADNNVYIPKRRPLLVSSSLTTLSLSNNQIRRLTNYTFSKLPKLRVLYLDRNLLKHLRPDVIKPLTNLKYLHVGNNRLTELPSKSSLPDSLKIFITKGNPV</sequence>
<dbReference type="SMART" id="SM00365">
    <property type="entry name" value="LRR_SD22"/>
    <property type="match status" value="3"/>
</dbReference>
<dbReference type="InterPro" id="IPR032675">
    <property type="entry name" value="LRR_dom_sf"/>
</dbReference>
<dbReference type="Proteomes" id="UP000192223">
    <property type="component" value="Unplaced"/>
</dbReference>
<evidence type="ECO:0000313" key="5">
    <source>
        <dbReference type="RefSeq" id="XP_025834779.1"/>
    </source>
</evidence>
<dbReference type="InParanoid" id="A0A7F5RFL7"/>